<proteinExistence type="predicted"/>
<evidence type="ECO:0008006" key="4">
    <source>
        <dbReference type="Google" id="ProtNLM"/>
    </source>
</evidence>
<keyword evidence="3" id="KW-1185">Reference proteome</keyword>
<dbReference type="SUPFAM" id="SSF48452">
    <property type="entry name" value="TPR-like"/>
    <property type="match status" value="1"/>
</dbReference>
<accession>A0ABV3DFU6</accession>
<evidence type="ECO:0000313" key="2">
    <source>
        <dbReference type="EMBL" id="MEU8134556.1"/>
    </source>
</evidence>
<feature type="compositionally biased region" description="Basic and acidic residues" evidence="1">
    <location>
        <begin position="554"/>
        <end position="563"/>
    </location>
</feature>
<organism evidence="2 3">
    <name type="scientific">Streptodolium elevatio</name>
    <dbReference type="NCBI Taxonomy" id="3157996"/>
    <lineage>
        <taxon>Bacteria</taxon>
        <taxon>Bacillati</taxon>
        <taxon>Actinomycetota</taxon>
        <taxon>Actinomycetes</taxon>
        <taxon>Kitasatosporales</taxon>
        <taxon>Streptomycetaceae</taxon>
        <taxon>Streptodolium</taxon>
    </lineage>
</organism>
<sequence length="982" mass="104738">MFDEVIDAGTFHAAAERVRAEPYGTTRCAQADALLAAAERVGDTALVGHALVGTIVAYNYGGESPKSAVSMGRLLRLFDTEPASFDEGLTHYVFWYLKWVTSSLLSVPEVPLATIRRFLDDLERRYRTAGHSMRPVHKCRFYLYDHTGDRTGAAREFEAWLAADRDALTDCDACERREQGRWLSQQHDDERALEIFGPTLTGARSCAEEPQITLSDSLIPLVRLGRLDEARANHLRGYRMARGRAGMHDIVGRHIEFCALTGNEGRGVEIVAEHRMWLSDGSGSAMDRLEFLGGVVVLLRRLVTLGRGDLPVAPLPGTDGTAASVLAVLDREVADLAARFDERNGSDFVGATLRERLDREPLADSLPLGVRSALTAAPAPRIAATPPPAVPLDELLADARALDAVGHPRAHLVWEQYARAVEDRGVQPPDRAVAELALSRALVLLSRGETGAATSGFRAAAEAFDRADLPGKAAVARSRAIVAALHPDAPRIPGPATAPDLDAVTDDVTGLVEAGRATDEDLATVLTVRAAAARMRMLTSGAPEDPDAGPESGDDAHAARRTAEAEVDRLAEAAERLALPARQADAAEARAHFALLDGDHVAAIRHLRSVVDLCHAAGRPWQAVQPGRVLGSLLLHQGDWAGAELAYLAVHDAARDSMDSPEDYAEVLVGLANSTAPTRPDSARDYAVRAAHEFDRLGDRAGAAYARRGLAELLHNAGRAADAVAVLEESLPDIAEFLGQEAAWLARRRLAAGLTALGDGFEAADVLAALARDTARAGAPETHAEIAAEAALALARTGRGDAADRAFAAAVEAMRPLDRPGTVIRLLRAAGWNLVENRVPAPGAGTDVGTDTGTAAVHRGLAYFAEAAALLDAATADGPDLDRALERADTEAEWTEALWTAGRNDAALALADRAVARLEITLPRFQDRYTAIVTIAARIEHADLDMPALAIARIDAALAICRMTKADTATAKLTRLRDHFTS</sequence>
<dbReference type="Gene3D" id="1.25.40.10">
    <property type="entry name" value="Tetratricopeptide repeat domain"/>
    <property type="match status" value="1"/>
</dbReference>
<gene>
    <name evidence="2" type="ORF">AB0C36_13705</name>
</gene>
<dbReference type="EMBL" id="JBEZFP010000028">
    <property type="protein sequence ID" value="MEU8134556.1"/>
    <property type="molecule type" value="Genomic_DNA"/>
</dbReference>
<reference evidence="2 3" key="1">
    <citation type="submission" date="2024-06" db="EMBL/GenBank/DDBJ databases">
        <title>The Natural Products Discovery Center: Release of the First 8490 Sequenced Strains for Exploring Actinobacteria Biosynthetic Diversity.</title>
        <authorList>
            <person name="Kalkreuter E."/>
            <person name="Kautsar S.A."/>
            <person name="Yang D."/>
            <person name="Bader C.D."/>
            <person name="Teijaro C.N."/>
            <person name="Fluegel L."/>
            <person name="Davis C.M."/>
            <person name="Simpson J.R."/>
            <person name="Lauterbach L."/>
            <person name="Steele A.D."/>
            <person name="Gui C."/>
            <person name="Meng S."/>
            <person name="Li G."/>
            <person name="Viehrig K."/>
            <person name="Ye F."/>
            <person name="Su P."/>
            <person name="Kiefer A.F."/>
            <person name="Nichols A."/>
            <person name="Cepeda A.J."/>
            <person name="Yan W."/>
            <person name="Fan B."/>
            <person name="Jiang Y."/>
            <person name="Adhikari A."/>
            <person name="Zheng C.-J."/>
            <person name="Schuster L."/>
            <person name="Cowan T.M."/>
            <person name="Smanski M.J."/>
            <person name="Chevrette M.G."/>
            <person name="De Carvalho L.P.S."/>
            <person name="Shen B."/>
        </authorList>
    </citation>
    <scope>NUCLEOTIDE SEQUENCE [LARGE SCALE GENOMIC DNA]</scope>
    <source>
        <strain evidence="2 3">NPDC048946</strain>
    </source>
</reference>
<name>A0ABV3DFU6_9ACTN</name>
<protein>
    <recommendedName>
        <fullName evidence="4">Tetratricopeptide repeat protein</fullName>
    </recommendedName>
</protein>
<evidence type="ECO:0000313" key="3">
    <source>
        <dbReference type="Proteomes" id="UP001551482"/>
    </source>
</evidence>
<dbReference type="InterPro" id="IPR011990">
    <property type="entry name" value="TPR-like_helical_dom_sf"/>
</dbReference>
<dbReference type="RefSeq" id="WP_358353307.1">
    <property type="nucleotide sequence ID" value="NZ_JBEZFP010000028.1"/>
</dbReference>
<evidence type="ECO:0000256" key="1">
    <source>
        <dbReference type="SAM" id="MobiDB-lite"/>
    </source>
</evidence>
<comment type="caution">
    <text evidence="2">The sequence shown here is derived from an EMBL/GenBank/DDBJ whole genome shotgun (WGS) entry which is preliminary data.</text>
</comment>
<feature type="region of interest" description="Disordered" evidence="1">
    <location>
        <begin position="540"/>
        <end position="563"/>
    </location>
</feature>
<dbReference type="Proteomes" id="UP001551482">
    <property type="component" value="Unassembled WGS sequence"/>
</dbReference>